<evidence type="ECO:0000256" key="2">
    <source>
        <dbReference type="SAM" id="SignalP"/>
    </source>
</evidence>
<dbReference type="GeneID" id="115883836"/>
<keyword evidence="4" id="KW-1185">Reference proteome</keyword>
<evidence type="ECO:0000259" key="3">
    <source>
        <dbReference type="Pfam" id="PF24874"/>
    </source>
</evidence>
<evidence type="ECO:0000313" key="5">
    <source>
        <dbReference type="RefSeq" id="XP_030758103.1"/>
    </source>
</evidence>
<dbReference type="GO" id="GO:0042391">
    <property type="term" value="P:regulation of membrane potential"/>
    <property type="evidence" value="ECO:0007669"/>
    <property type="project" value="TreeGrafter"/>
</dbReference>
<protein>
    <submittedName>
        <fullName evidence="5">Piezo-type mechanosensitive ion channel component-like</fullName>
    </submittedName>
</protein>
<dbReference type="GO" id="GO:0008381">
    <property type="term" value="F:mechanosensitive monoatomic ion channel activity"/>
    <property type="evidence" value="ECO:0007669"/>
    <property type="project" value="InterPro"/>
</dbReference>
<keyword evidence="1" id="KW-1133">Transmembrane helix</keyword>
<dbReference type="RefSeq" id="XP_030758103.1">
    <property type="nucleotide sequence ID" value="XM_030902243.1"/>
</dbReference>
<keyword evidence="1" id="KW-0812">Transmembrane</keyword>
<dbReference type="Proteomes" id="UP000504635">
    <property type="component" value="Unplaced"/>
</dbReference>
<feature type="signal peptide" evidence="2">
    <location>
        <begin position="1"/>
        <end position="16"/>
    </location>
</feature>
<name>A0A6J2Y2Q0_SITOR</name>
<dbReference type="InterPro" id="IPR027272">
    <property type="entry name" value="Piezo"/>
</dbReference>
<dbReference type="PANTHER" id="PTHR13167">
    <property type="entry name" value="PIEZO-TYPE MECHANOSENSITIVE ION CHANNEL COMPONENT"/>
    <property type="match status" value="1"/>
</dbReference>
<dbReference type="InterPro" id="IPR056770">
    <property type="entry name" value="Piezo_THU9_anchor"/>
</dbReference>
<dbReference type="InParanoid" id="A0A6J2Y2Q0"/>
<dbReference type="KEGG" id="soy:115883836"/>
<dbReference type="PANTHER" id="PTHR13167:SF25">
    <property type="entry name" value="PIEZO-TYPE MECHANOSENSITIVE ION CHANNEL COMPONENT"/>
    <property type="match status" value="1"/>
</dbReference>
<dbReference type="GO" id="GO:0005261">
    <property type="term" value="F:monoatomic cation channel activity"/>
    <property type="evidence" value="ECO:0007669"/>
    <property type="project" value="TreeGrafter"/>
</dbReference>
<keyword evidence="2" id="KW-0732">Signal</keyword>
<feature type="chain" id="PRO_5026785992" evidence="2">
    <location>
        <begin position="17"/>
        <end position="336"/>
    </location>
</feature>
<dbReference type="GO" id="GO:0050982">
    <property type="term" value="P:detection of mechanical stimulus"/>
    <property type="evidence" value="ECO:0007669"/>
    <property type="project" value="TreeGrafter"/>
</dbReference>
<keyword evidence="1" id="KW-0472">Membrane</keyword>
<dbReference type="GO" id="GO:0071260">
    <property type="term" value="P:cellular response to mechanical stimulus"/>
    <property type="evidence" value="ECO:0007669"/>
    <property type="project" value="TreeGrafter"/>
</dbReference>
<dbReference type="Pfam" id="PF24874">
    <property type="entry name" value="Piezo_THU9_anchor"/>
    <property type="match status" value="1"/>
</dbReference>
<proteinExistence type="predicted"/>
<evidence type="ECO:0000256" key="1">
    <source>
        <dbReference type="SAM" id="Phobius"/>
    </source>
</evidence>
<sequence length="336" mass="39912">MLASLFFHRAILQLLGLWKPYVYRSTKLIQDGDYILQRQKLVSAPNPPNATSKKVYTIESTNVKLGDYFPQSVMHGAQKYGESVKSFLQQLLTPSSTQVPVDVYTPMFFCDLINLFNITFFFDSFMDKEEKHGLIGFLMTNKVPMSFIVTFLLQFGMMVVDRWIYKGKRRFIKTLFHFFQVFTYHIWFFIIYPMVTLRVFSETPAVQTFYVTKCMYFLFSAYQIRNGYPMLISMHFLWHRYTTFNRFAFKFYTLIPYVFELRTLLDWTITDTCLGVSQYFKMEDITENIYDQMCEREFEKLTSSEESSGKRKKRPLKYALGCRYSRSDHASTKNEA</sequence>
<feature type="domain" description="Piezo THU9 and anchor" evidence="3">
    <location>
        <begin position="101"/>
        <end position="322"/>
    </location>
</feature>
<feature type="transmembrane region" description="Helical" evidence="1">
    <location>
        <begin position="174"/>
        <end position="195"/>
    </location>
</feature>
<reference evidence="5" key="1">
    <citation type="submission" date="2025-08" db="UniProtKB">
        <authorList>
            <consortium name="RefSeq"/>
        </authorList>
    </citation>
    <scope>IDENTIFICATION</scope>
    <source>
        <tissue evidence="5">Gonads</tissue>
    </source>
</reference>
<dbReference type="GO" id="GO:0016020">
    <property type="term" value="C:membrane"/>
    <property type="evidence" value="ECO:0007669"/>
    <property type="project" value="InterPro"/>
</dbReference>
<dbReference type="AlphaFoldDB" id="A0A6J2Y2Q0"/>
<evidence type="ECO:0000313" key="4">
    <source>
        <dbReference type="Proteomes" id="UP000504635"/>
    </source>
</evidence>
<dbReference type="OrthoDB" id="6772639at2759"/>
<organism evidence="4 5">
    <name type="scientific">Sitophilus oryzae</name>
    <name type="common">Rice weevil</name>
    <name type="synonym">Curculio oryzae</name>
    <dbReference type="NCBI Taxonomy" id="7048"/>
    <lineage>
        <taxon>Eukaryota</taxon>
        <taxon>Metazoa</taxon>
        <taxon>Ecdysozoa</taxon>
        <taxon>Arthropoda</taxon>
        <taxon>Hexapoda</taxon>
        <taxon>Insecta</taxon>
        <taxon>Pterygota</taxon>
        <taxon>Neoptera</taxon>
        <taxon>Endopterygota</taxon>
        <taxon>Coleoptera</taxon>
        <taxon>Polyphaga</taxon>
        <taxon>Cucujiformia</taxon>
        <taxon>Curculionidae</taxon>
        <taxon>Dryophthorinae</taxon>
        <taxon>Sitophilus</taxon>
    </lineage>
</organism>
<gene>
    <name evidence="5" type="primary">LOC115883836</name>
</gene>
<accession>A0A6J2Y2Q0</accession>